<feature type="binding site" evidence="5">
    <location>
        <position position="491"/>
    </location>
    <ligand>
        <name>Fe cation</name>
        <dbReference type="ChEBI" id="CHEBI:24875"/>
        <note>catalytic</note>
    </ligand>
</feature>
<organism evidence="7 8">
    <name type="scientific">Rhizodiscina lignyota</name>
    <dbReference type="NCBI Taxonomy" id="1504668"/>
    <lineage>
        <taxon>Eukaryota</taxon>
        <taxon>Fungi</taxon>
        <taxon>Dikarya</taxon>
        <taxon>Ascomycota</taxon>
        <taxon>Pezizomycotina</taxon>
        <taxon>Dothideomycetes</taxon>
        <taxon>Pleosporomycetidae</taxon>
        <taxon>Aulographales</taxon>
        <taxon>Rhizodiscinaceae</taxon>
        <taxon>Rhizodiscina</taxon>
    </lineage>
</organism>
<evidence type="ECO:0000256" key="2">
    <source>
        <dbReference type="ARBA" id="ARBA00022723"/>
    </source>
</evidence>
<keyword evidence="3" id="KW-0560">Oxidoreductase</keyword>
<keyword evidence="4 5" id="KW-0408">Iron</keyword>
<dbReference type="SUPFAM" id="SSF50998">
    <property type="entry name" value="Quinoprotein alcohol dehydrogenase-like"/>
    <property type="match status" value="1"/>
</dbReference>
<comment type="caution">
    <text evidence="7">The sequence shown here is derived from an EMBL/GenBank/DDBJ whole genome shotgun (WGS) entry which is preliminary data.</text>
</comment>
<reference evidence="7" key="1">
    <citation type="journal article" date="2020" name="Stud. Mycol.">
        <title>101 Dothideomycetes genomes: a test case for predicting lifestyles and emergence of pathogens.</title>
        <authorList>
            <person name="Haridas S."/>
            <person name="Albert R."/>
            <person name="Binder M."/>
            <person name="Bloem J."/>
            <person name="Labutti K."/>
            <person name="Salamov A."/>
            <person name="Andreopoulos B."/>
            <person name="Baker S."/>
            <person name="Barry K."/>
            <person name="Bills G."/>
            <person name="Bluhm B."/>
            <person name="Cannon C."/>
            <person name="Castanera R."/>
            <person name="Culley D."/>
            <person name="Daum C."/>
            <person name="Ezra D."/>
            <person name="Gonzalez J."/>
            <person name="Henrissat B."/>
            <person name="Kuo A."/>
            <person name="Liang C."/>
            <person name="Lipzen A."/>
            <person name="Lutzoni F."/>
            <person name="Magnuson J."/>
            <person name="Mondo S."/>
            <person name="Nolan M."/>
            <person name="Ohm R."/>
            <person name="Pangilinan J."/>
            <person name="Park H.-J."/>
            <person name="Ramirez L."/>
            <person name="Alfaro M."/>
            <person name="Sun H."/>
            <person name="Tritt A."/>
            <person name="Yoshinaga Y."/>
            <person name="Zwiers L.-H."/>
            <person name="Turgeon B."/>
            <person name="Goodwin S."/>
            <person name="Spatafora J."/>
            <person name="Crous P."/>
            <person name="Grigoriev I."/>
        </authorList>
    </citation>
    <scope>NUCLEOTIDE SEQUENCE</scope>
    <source>
        <strain evidence="7">CBS 133067</strain>
    </source>
</reference>
<sequence length="536" mass="61245">MDFVTKPLTGTEELGSKWSNTIDLSGKNPPVRLEGEIGDVIVRGTIPSQIEGTFYRVAQDPFTPPHNKQSPIDGHGVVTAFRIKDGRVDFKIKYVETERYLVERRARRSLFGLFKNPWSDHPCVRGVVDSTAQTNIIHWNKRLLVLRESANCYSMDPDTLETLEYDPYGDQVDSKAFTAHPKIDPFTNELVTFGYEAKGPGSDDVVAYSIDRDGKVHNEIWVKSPHVTFIHDMALSENFITLLLWPFEASVDRMKAGGHHFTYNYDLPSTFIVIPRRPNQPPAGWKPGEYRVYNYNKNCMHSHTASGWEENGKIYVETTRAHDNIFPFFPAEDGRRPKKEAVVDLVRYEIDPSAPTGSEIAEPKVLVDIPNEFPRIDERFMSKKYEIIFMNVFHPGHSDNNKNIYTSLNAVAMINTRTGERKLYWPGENCYCQEPVFVPRHDDAPEGDGWIMFMVERRDVNTSHVVFIDTQDFSRPVAVADLPLRLRPQIHGNWVDAKELNDKSLVREPTNIKLSGKGWDMAKNSQNGTNGNINWQ</sequence>
<feature type="compositionally biased region" description="Polar residues" evidence="6">
    <location>
        <begin position="523"/>
        <end position="536"/>
    </location>
</feature>
<evidence type="ECO:0000313" key="7">
    <source>
        <dbReference type="EMBL" id="KAF2094891.1"/>
    </source>
</evidence>
<feature type="binding site" evidence="5">
    <location>
        <position position="303"/>
    </location>
    <ligand>
        <name>Fe cation</name>
        <dbReference type="ChEBI" id="CHEBI:24875"/>
        <note>catalytic</note>
    </ligand>
</feature>
<comment type="cofactor">
    <cofactor evidence="5">
        <name>Fe(2+)</name>
        <dbReference type="ChEBI" id="CHEBI:29033"/>
    </cofactor>
    <text evidence="5">Binds 1 Fe(2+) ion per subunit.</text>
</comment>
<dbReference type="AlphaFoldDB" id="A0A9P4IAU2"/>
<dbReference type="PANTHER" id="PTHR10543">
    <property type="entry name" value="BETA-CAROTENE DIOXYGENASE"/>
    <property type="match status" value="1"/>
</dbReference>
<dbReference type="GO" id="GO:0046872">
    <property type="term" value="F:metal ion binding"/>
    <property type="evidence" value="ECO:0007669"/>
    <property type="project" value="UniProtKB-KW"/>
</dbReference>
<dbReference type="Pfam" id="PF03055">
    <property type="entry name" value="RPE65"/>
    <property type="match status" value="1"/>
</dbReference>
<keyword evidence="8" id="KW-1185">Reference proteome</keyword>
<dbReference type="InterPro" id="IPR011047">
    <property type="entry name" value="Quinoprotein_ADH-like_sf"/>
</dbReference>
<evidence type="ECO:0000256" key="6">
    <source>
        <dbReference type="SAM" id="MobiDB-lite"/>
    </source>
</evidence>
<comment type="similarity">
    <text evidence="1">Belongs to the carotenoid oxygenase family.</text>
</comment>
<evidence type="ECO:0000256" key="3">
    <source>
        <dbReference type="ARBA" id="ARBA00023002"/>
    </source>
</evidence>
<dbReference type="PANTHER" id="PTHR10543:SF89">
    <property type="entry name" value="CAROTENOID 9,10(9',10')-CLEAVAGE DIOXYGENASE 1"/>
    <property type="match status" value="1"/>
</dbReference>
<gene>
    <name evidence="7" type="ORF">NA57DRAFT_45855</name>
</gene>
<feature type="binding site" evidence="5">
    <location>
        <position position="231"/>
    </location>
    <ligand>
        <name>Fe cation</name>
        <dbReference type="ChEBI" id="CHEBI:24875"/>
        <note>catalytic</note>
    </ligand>
</feature>
<keyword evidence="7" id="KW-0223">Dioxygenase</keyword>
<evidence type="ECO:0000256" key="5">
    <source>
        <dbReference type="PIRSR" id="PIRSR604294-1"/>
    </source>
</evidence>
<keyword evidence="2 5" id="KW-0479">Metal-binding</keyword>
<proteinExistence type="inferred from homology"/>
<dbReference type="EMBL" id="ML978133">
    <property type="protein sequence ID" value="KAF2094891.1"/>
    <property type="molecule type" value="Genomic_DNA"/>
</dbReference>
<evidence type="ECO:0000313" key="8">
    <source>
        <dbReference type="Proteomes" id="UP000799772"/>
    </source>
</evidence>
<accession>A0A9P4IAU2</accession>
<feature type="region of interest" description="Disordered" evidence="6">
    <location>
        <begin position="517"/>
        <end position="536"/>
    </location>
</feature>
<feature type="binding site" evidence="5">
    <location>
        <position position="180"/>
    </location>
    <ligand>
        <name>Fe cation</name>
        <dbReference type="ChEBI" id="CHEBI:24875"/>
        <note>catalytic</note>
    </ligand>
</feature>
<dbReference type="Proteomes" id="UP000799772">
    <property type="component" value="Unassembled WGS sequence"/>
</dbReference>
<dbReference type="GO" id="GO:0016121">
    <property type="term" value="P:carotene catabolic process"/>
    <property type="evidence" value="ECO:0007669"/>
    <property type="project" value="TreeGrafter"/>
</dbReference>
<name>A0A9P4IAU2_9PEZI</name>
<evidence type="ECO:0000256" key="1">
    <source>
        <dbReference type="ARBA" id="ARBA00006787"/>
    </source>
</evidence>
<protein>
    <submittedName>
        <fullName evidence="7">Lignostilbene dioxygenase</fullName>
    </submittedName>
</protein>
<dbReference type="OrthoDB" id="407010at2759"/>
<dbReference type="InterPro" id="IPR004294">
    <property type="entry name" value="Carotenoid_Oase"/>
</dbReference>
<evidence type="ECO:0000256" key="4">
    <source>
        <dbReference type="ARBA" id="ARBA00023004"/>
    </source>
</evidence>
<dbReference type="GO" id="GO:0010436">
    <property type="term" value="F:carotenoid dioxygenase activity"/>
    <property type="evidence" value="ECO:0007669"/>
    <property type="project" value="TreeGrafter"/>
</dbReference>